<dbReference type="AlphaFoldDB" id="X1CK75"/>
<dbReference type="InterPro" id="IPR050367">
    <property type="entry name" value="APC_superfamily"/>
</dbReference>
<comment type="subcellular location">
    <subcellularLocation>
        <location evidence="1">Cell membrane</location>
        <topology evidence="1">Multi-pass membrane protein</topology>
    </subcellularLocation>
</comment>
<dbReference type="PANTHER" id="PTHR42770:SF11">
    <property type="entry name" value="INNER MEMBRANE TRANSPORT PROTEIN YBAT"/>
    <property type="match status" value="1"/>
</dbReference>
<keyword evidence="5 6" id="KW-0472">Membrane</keyword>
<accession>X1CK75</accession>
<evidence type="ECO:0000256" key="6">
    <source>
        <dbReference type="SAM" id="Phobius"/>
    </source>
</evidence>
<gene>
    <name evidence="7" type="ORF">S01H4_53760</name>
</gene>
<keyword evidence="4 6" id="KW-1133">Transmembrane helix</keyword>
<dbReference type="InterPro" id="IPR002293">
    <property type="entry name" value="AA/rel_permease1"/>
</dbReference>
<reference evidence="7" key="1">
    <citation type="journal article" date="2014" name="Front. Microbiol.">
        <title>High frequency of phylogenetically diverse reductive dehalogenase-homologous genes in deep subseafloor sedimentary metagenomes.</title>
        <authorList>
            <person name="Kawai M."/>
            <person name="Futagami T."/>
            <person name="Toyoda A."/>
            <person name="Takaki Y."/>
            <person name="Nishi S."/>
            <person name="Hori S."/>
            <person name="Arai W."/>
            <person name="Tsubouchi T."/>
            <person name="Morono Y."/>
            <person name="Uchiyama I."/>
            <person name="Ito T."/>
            <person name="Fujiyama A."/>
            <person name="Inagaki F."/>
            <person name="Takami H."/>
        </authorList>
    </citation>
    <scope>NUCLEOTIDE SEQUENCE</scope>
    <source>
        <strain evidence="7">Expedition CK06-06</strain>
    </source>
</reference>
<feature type="transmembrane region" description="Helical" evidence="6">
    <location>
        <begin position="54"/>
        <end position="75"/>
    </location>
</feature>
<feature type="transmembrane region" description="Helical" evidence="6">
    <location>
        <begin position="95"/>
        <end position="113"/>
    </location>
</feature>
<dbReference type="PANTHER" id="PTHR42770">
    <property type="entry name" value="AMINO ACID TRANSPORTER-RELATED"/>
    <property type="match status" value="1"/>
</dbReference>
<evidence type="ECO:0000313" key="7">
    <source>
        <dbReference type="EMBL" id="GAH08117.1"/>
    </source>
</evidence>
<dbReference type="GO" id="GO:0022857">
    <property type="term" value="F:transmembrane transporter activity"/>
    <property type="evidence" value="ECO:0007669"/>
    <property type="project" value="InterPro"/>
</dbReference>
<organism evidence="7">
    <name type="scientific">marine sediment metagenome</name>
    <dbReference type="NCBI Taxonomy" id="412755"/>
    <lineage>
        <taxon>unclassified sequences</taxon>
        <taxon>metagenomes</taxon>
        <taxon>ecological metagenomes</taxon>
    </lineage>
</organism>
<evidence type="ECO:0000256" key="1">
    <source>
        <dbReference type="ARBA" id="ARBA00004651"/>
    </source>
</evidence>
<proteinExistence type="predicted"/>
<evidence type="ECO:0000256" key="4">
    <source>
        <dbReference type="ARBA" id="ARBA00022989"/>
    </source>
</evidence>
<dbReference type="EMBL" id="BART01030865">
    <property type="protein sequence ID" value="GAH08117.1"/>
    <property type="molecule type" value="Genomic_DNA"/>
</dbReference>
<keyword evidence="3 6" id="KW-0812">Transmembrane</keyword>
<dbReference type="Gene3D" id="1.20.1740.10">
    <property type="entry name" value="Amino acid/polyamine transporter I"/>
    <property type="match status" value="1"/>
</dbReference>
<dbReference type="Pfam" id="PF13520">
    <property type="entry name" value="AA_permease_2"/>
    <property type="match status" value="1"/>
</dbReference>
<keyword evidence="2" id="KW-1003">Cell membrane</keyword>
<feature type="transmembrane region" description="Helical" evidence="6">
    <location>
        <begin position="119"/>
        <end position="136"/>
    </location>
</feature>
<name>X1CK75_9ZZZZ</name>
<evidence type="ECO:0000256" key="2">
    <source>
        <dbReference type="ARBA" id="ARBA00022475"/>
    </source>
</evidence>
<dbReference type="GO" id="GO:0005886">
    <property type="term" value="C:plasma membrane"/>
    <property type="evidence" value="ECO:0007669"/>
    <property type="project" value="UniProtKB-SubCell"/>
</dbReference>
<sequence>MIVTSRMMYGMARDKALPEGFSKVSPEFRTPLLAVLVTMILTIIPLFLGDIRTIADATTFGVLINFFLVNLSLIVLRKKKPELERPFKLKPNISWLPIVALLGCIVCFGLLFTFNLLTIIIQGIIVICGVVVFYAMKSKIETKAKKVIRDT</sequence>
<comment type="caution">
    <text evidence="7">The sequence shown here is derived from an EMBL/GenBank/DDBJ whole genome shotgun (WGS) entry which is preliminary data.</text>
</comment>
<protein>
    <recommendedName>
        <fullName evidence="8">Amino acid permease/ SLC12A domain-containing protein</fullName>
    </recommendedName>
</protein>
<evidence type="ECO:0000256" key="5">
    <source>
        <dbReference type="ARBA" id="ARBA00023136"/>
    </source>
</evidence>
<evidence type="ECO:0008006" key="8">
    <source>
        <dbReference type="Google" id="ProtNLM"/>
    </source>
</evidence>
<feature type="transmembrane region" description="Helical" evidence="6">
    <location>
        <begin position="31"/>
        <end position="48"/>
    </location>
</feature>
<evidence type="ECO:0000256" key="3">
    <source>
        <dbReference type="ARBA" id="ARBA00022692"/>
    </source>
</evidence>